<dbReference type="CDD" id="cd03214">
    <property type="entry name" value="ABC_Iron-Siderophores_B12_Hemin"/>
    <property type="match status" value="1"/>
</dbReference>
<dbReference type="STRING" id="1075402.AN216_21265"/>
<evidence type="ECO:0000259" key="5">
    <source>
        <dbReference type="PROSITE" id="PS50893"/>
    </source>
</evidence>
<dbReference type="GO" id="GO:0005524">
    <property type="term" value="F:ATP binding"/>
    <property type="evidence" value="ECO:0007669"/>
    <property type="project" value="UniProtKB-KW"/>
</dbReference>
<dbReference type="RefSeq" id="WP_070198305.1">
    <property type="nucleotide sequence ID" value="NZ_LJGU01000145.1"/>
</dbReference>
<dbReference type="PROSITE" id="PS50893">
    <property type="entry name" value="ABC_TRANSPORTER_2"/>
    <property type="match status" value="1"/>
</dbReference>
<dbReference type="InterPro" id="IPR003439">
    <property type="entry name" value="ABC_transporter-like_ATP-bd"/>
</dbReference>
<proteinExistence type="predicted"/>
<organism evidence="6 7">
    <name type="scientific">Streptomyces oceani</name>
    <dbReference type="NCBI Taxonomy" id="1075402"/>
    <lineage>
        <taxon>Bacteria</taxon>
        <taxon>Bacillati</taxon>
        <taxon>Actinomycetota</taxon>
        <taxon>Actinomycetes</taxon>
        <taxon>Kitasatosporales</taxon>
        <taxon>Streptomycetaceae</taxon>
        <taxon>Streptomyces</taxon>
    </lineage>
</organism>
<protein>
    <submittedName>
        <fullName evidence="6">Histidinol phosphatase</fullName>
    </submittedName>
</protein>
<dbReference type="EMBL" id="LJGU01000145">
    <property type="protein sequence ID" value="OEU96230.1"/>
    <property type="molecule type" value="Genomic_DNA"/>
</dbReference>
<keyword evidence="4" id="KW-1278">Translocase</keyword>
<evidence type="ECO:0000256" key="3">
    <source>
        <dbReference type="ARBA" id="ARBA00022840"/>
    </source>
</evidence>
<dbReference type="AlphaFoldDB" id="A0A1E7JX29"/>
<dbReference type="PANTHER" id="PTHR42794:SF1">
    <property type="entry name" value="HEMIN IMPORT ATP-BINDING PROTEIN HMUV"/>
    <property type="match status" value="1"/>
</dbReference>
<dbReference type="GO" id="GO:0016887">
    <property type="term" value="F:ATP hydrolysis activity"/>
    <property type="evidence" value="ECO:0007669"/>
    <property type="project" value="InterPro"/>
</dbReference>
<dbReference type="PROSITE" id="PS00211">
    <property type="entry name" value="ABC_TRANSPORTER_1"/>
    <property type="match status" value="1"/>
</dbReference>
<dbReference type="InterPro" id="IPR003593">
    <property type="entry name" value="AAA+_ATPase"/>
</dbReference>
<dbReference type="OrthoDB" id="4318785at2"/>
<name>A0A1E7JX29_9ACTN</name>
<gene>
    <name evidence="6" type="ORF">AN216_21265</name>
</gene>
<feature type="domain" description="ABC transporter" evidence="5">
    <location>
        <begin position="3"/>
        <end position="235"/>
    </location>
</feature>
<dbReference type="InterPro" id="IPR017871">
    <property type="entry name" value="ABC_transporter-like_CS"/>
</dbReference>
<evidence type="ECO:0000256" key="2">
    <source>
        <dbReference type="ARBA" id="ARBA00022741"/>
    </source>
</evidence>
<dbReference type="PANTHER" id="PTHR42794">
    <property type="entry name" value="HEMIN IMPORT ATP-BINDING PROTEIN HMUV"/>
    <property type="match status" value="1"/>
</dbReference>
<dbReference type="Pfam" id="PF00005">
    <property type="entry name" value="ABC_tran"/>
    <property type="match status" value="1"/>
</dbReference>
<evidence type="ECO:0000313" key="6">
    <source>
        <dbReference type="EMBL" id="OEU96230.1"/>
    </source>
</evidence>
<comment type="caution">
    <text evidence="6">The sequence shown here is derived from an EMBL/GenBank/DDBJ whole genome shotgun (WGS) entry which is preliminary data.</text>
</comment>
<dbReference type="SUPFAM" id="SSF52540">
    <property type="entry name" value="P-loop containing nucleoside triphosphate hydrolases"/>
    <property type="match status" value="1"/>
</dbReference>
<dbReference type="InterPro" id="IPR027417">
    <property type="entry name" value="P-loop_NTPase"/>
</dbReference>
<sequence length="253" mass="27121">MRVGAQDVTWIRGGQTVLDSVTAEMPEGAVTGLIGPNGSGKTSLLLLLAGLHRPAHGRVLLGEREVATLPARERARLVALLEQQAATSLPLTARQVVELGRIPYRGRWPGAADPAASVVDEAMAAAHVQELAERGWNTLSGGERQRVQLARSLAQQPSVLLLDEPTNHLDLGHQLDLLRTVRRLGVTTVAALHDLDLAAAYCDRLVVLDEGRVAASGPVEEVLDSGLVARVYGVTAEVERHRSAGRVTVVWHR</sequence>
<accession>A0A1E7JX29</accession>
<evidence type="ECO:0000256" key="4">
    <source>
        <dbReference type="ARBA" id="ARBA00022967"/>
    </source>
</evidence>
<keyword evidence="7" id="KW-1185">Reference proteome</keyword>
<evidence type="ECO:0000313" key="7">
    <source>
        <dbReference type="Proteomes" id="UP000176101"/>
    </source>
</evidence>
<dbReference type="PATRIC" id="fig|1075402.3.peg.436"/>
<evidence type="ECO:0000256" key="1">
    <source>
        <dbReference type="ARBA" id="ARBA00022448"/>
    </source>
</evidence>
<dbReference type="Proteomes" id="UP000176101">
    <property type="component" value="Unassembled WGS sequence"/>
</dbReference>
<dbReference type="FunFam" id="3.40.50.300:FF:000134">
    <property type="entry name" value="Iron-enterobactin ABC transporter ATP-binding protein"/>
    <property type="match status" value="1"/>
</dbReference>
<keyword evidence="3" id="KW-0067">ATP-binding</keyword>
<keyword evidence="1" id="KW-0813">Transport</keyword>
<dbReference type="Gene3D" id="3.40.50.300">
    <property type="entry name" value="P-loop containing nucleotide triphosphate hydrolases"/>
    <property type="match status" value="1"/>
</dbReference>
<reference evidence="6 7" key="1">
    <citation type="journal article" date="2016" name="Front. Microbiol.">
        <title>Comparative Genomics Analysis of Streptomyces Species Reveals Their Adaptation to the Marine Environment and Their Diversity at the Genomic Level.</title>
        <authorList>
            <person name="Tian X."/>
            <person name="Zhang Z."/>
            <person name="Yang T."/>
            <person name="Chen M."/>
            <person name="Li J."/>
            <person name="Chen F."/>
            <person name="Yang J."/>
            <person name="Li W."/>
            <person name="Zhang B."/>
            <person name="Zhang Z."/>
            <person name="Wu J."/>
            <person name="Zhang C."/>
            <person name="Long L."/>
            <person name="Xiao J."/>
        </authorList>
    </citation>
    <scope>NUCLEOTIDE SEQUENCE [LARGE SCALE GENOMIC DNA]</scope>
    <source>
        <strain evidence="6 7">SCSIO 02100</strain>
    </source>
</reference>
<dbReference type="SMART" id="SM00382">
    <property type="entry name" value="AAA"/>
    <property type="match status" value="1"/>
</dbReference>
<keyword evidence="2" id="KW-0547">Nucleotide-binding</keyword>